<keyword evidence="1" id="KW-1133">Transmembrane helix</keyword>
<gene>
    <name evidence="2" type="ORF">Tco_1005668</name>
</gene>
<dbReference type="Proteomes" id="UP001151760">
    <property type="component" value="Unassembled WGS sequence"/>
</dbReference>
<keyword evidence="1" id="KW-0812">Transmembrane</keyword>
<proteinExistence type="predicted"/>
<organism evidence="2 3">
    <name type="scientific">Tanacetum coccineum</name>
    <dbReference type="NCBI Taxonomy" id="301880"/>
    <lineage>
        <taxon>Eukaryota</taxon>
        <taxon>Viridiplantae</taxon>
        <taxon>Streptophyta</taxon>
        <taxon>Embryophyta</taxon>
        <taxon>Tracheophyta</taxon>
        <taxon>Spermatophyta</taxon>
        <taxon>Magnoliopsida</taxon>
        <taxon>eudicotyledons</taxon>
        <taxon>Gunneridae</taxon>
        <taxon>Pentapetalae</taxon>
        <taxon>asterids</taxon>
        <taxon>campanulids</taxon>
        <taxon>Asterales</taxon>
        <taxon>Asteraceae</taxon>
        <taxon>Asteroideae</taxon>
        <taxon>Anthemideae</taxon>
        <taxon>Anthemidinae</taxon>
        <taxon>Tanacetum</taxon>
    </lineage>
</organism>
<feature type="transmembrane region" description="Helical" evidence="1">
    <location>
        <begin position="109"/>
        <end position="128"/>
    </location>
</feature>
<evidence type="ECO:0000313" key="2">
    <source>
        <dbReference type="EMBL" id="GJT62135.1"/>
    </source>
</evidence>
<sequence length="378" mass="43002">MCVTVKDSCKWTRNIWLWVLFDFTSRDARVKFLNHKRVLTWLSTLKTWHDDFVVEERLIWLEIEEVTIKACNKDTFKQICSKWGEVLFMDDSDECNSLSKRLCIKSSHALLVFASILVILNNVTYAIWVRELCSWTATFVGNDLDSEEYSMGKYDIQGDKTFVDNDVESIADIMDDIENVQTNVVDKVFEAKVQEPAIMNPHDIVGLNELPNYSDPFGLDSLIKNKSGKVTNLISSETPVFHLEFTPTTTGNQQSSESFHNISEDGISLKQLGFSMLERLEEMIKVGLALRLNMEGCENTLASLVVEKGDFNVDFLGIQETKMLQVDLWMIRQVLLPRYGARDSGPDQSFDIPASPECVSGLARASLAEVIRYCYPTI</sequence>
<dbReference type="EMBL" id="BQNB010017348">
    <property type="protein sequence ID" value="GJT62135.1"/>
    <property type="molecule type" value="Genomic_DNA"/>
</dbReference>
<reference evidence="2" key="2">
    <citation type="submission" date="2022-01" db="EMBL/GenBank/DDBJ databases">
        <authorList>
            <person name="Yamashiro T."/>
            <person name="Shiraishi A."/>
            <person name="Satake H."/>
            <person name="Nakayama K."/>
        </authorList>
    </citation>
    <scope>NUCLEOTIDE SEQUENCE</scope>
</reference>
<name>A0ABQ5FFN4_9ASTR</name>
<reference evidence="2" key="1">
    <citation type="journal article" date="2022" name="Int. J. Mol. Sci.">
        <title>Draft Genome of Tanacetum Coccineum: Genomic Comparison of Closely Related Tanacetum-Family Plants.</title>
        <authorList>
            <person name="Yamashiro T."/>
            <person name="Shiraishi A."/>
            <person name="Nakayama K."/>
            <person name="Satake H."/>
        </authorList>
    </citation>
    <scope>NUCLEOTIDE SEQUENCE</scope>
</reference>
<evidence type="ECO:0000256" key="1">
    <source>
        <dbReference type="SAM" id="Phobius"/>
    </source>
</evidence>
<keyword evidence="3" id="KW-1185">Reference proteome</keyword>
<protein>
    <submittedName>
        <fullName evidence="2">Uncharacterized protein</fullName>
    </submittedName>
</protein>
<comment type="caution">
    <text evidence="2">The sequence shown here is derived from an EMBL/GenBank/DDBJ whole genome shotgun (WGS) entry which is preliminary data.</text>
</comment>
<accession>A0ABQ5FFN4</accession>
<keyword evidence="1" id="KW-0472">Membrane</keyword>
<evidence type="ECO:0000313" key="3">
    <source>
        <dbReference type="Proteomes" id="UP001151760"/>
    </source>
</evidence>